<dbReference type="CDD" id="cd00780">
    <property type="entry name" value="NTF2"/>
    <property type="match status" value="1"/>
</dbReference>
<dbReference type="PROSITE" id="PS50177">
    <property type="entry name" value="NTF2_DOMAIN"/>
    <property type="match status" value="1"/>
</dbReference>
<dbReference type="Pfam" id="PF22602">
    <property type="entry name" value="NXF_NTF2"/>
    <property type="match status" value="1"/>
</dbReference>
<organism evidence="12 13">
    <name type="scientific">Cephus cinctus</name>
    <name type="common">Wheat stem sawfly</name>
    <dbReference type="NCBI Taxonomy" id="211228"/>
    <lineage>
        <taxon>Eukaryota</taxon>
        <taxon>Metazoa</taxon>
        <taxon>Ecdysozoa</taxon>
        <taxon>Arthropoda</taxon>
        <taxon>Hexapoda</taxon>
        <taxon>Insecta</taxon>
        <taxon>Pterygota</taxon>
        <taxon>Neoptera</taxon>
        <taxon>Endopterygota</taxon>
        <taxon>Hymenoptera</taxon>
        <taxon>Cephoidea</taxon>
        <taxon>Cephidae</taxon>
        <taxon>Cephus</taxon>
    </lineage>
</organism>
<dbReference type="InterPro" id="IPR012677">
    <property type="entry name" value="Nucleotide-bd_a/b_plait_sf"/>
</dbReference>
<dbReference type="SUPFAM" id="SSF54928">
    <property type="entry name" value="RNA-binding domain, RBD"/>
    <property type="match status" value="1"/>
</dbReference>
<keyword evidence="8" id="KW-0539">Nucleus</keyword>
<dbReference type="InterPro" id="IPR015245">
    <property type="entry name" value="Tap_RNA-bd"/>
</dbReference>
<dbReference type="GO" id="GO:0016973">
    <property type="term" value="P:poly(A)+ mRNA export from nucleus"/>
    <property type="evidence" value="ECO:0007669"/>
    <property type="project" value="TreeGrafter"/>
</dbReference>
<dbReference type="InterPro" id="IPR009060">
    <property type="entry name" value="UBA-like_sf"/>
</dbReference>
<name>A0AAJ7BTN4_CEPCN</name>
<dbReference type="PROSITE" id="PS51281">
    <property type="entry name" value="TAP_C"/>
    <property type="match status" value="1"/>
</dbReference>
<reference evidence="13" key="1">
    <citation type="submission" date="2025-08" db="UniProtKB">
        <authorList>
            <consortium name="RefSeq"/>
        </authorList>
    </citation>
    <scope>IDENTIFICATION</scope>
</reference>
<dbReference type="PANTHER" id="PTHR10662">
    <property type="entry name" value="NUCLEAR RNA EXPORT FACTOR"/>
    <property type="match status" value="1"/>
</dbReference>
<dbReference type="InterPro" id="IPR002075">
    <property type="entry name" value="NTF2_dom"/>
</dbReference>
<feature type="domain" description="TAP-C" evidence="11">
    <location>
        <begin position="570"/>
        <end position="624"/>
    </location>
</feature>
<dbReference type="Gene3D" id="3.30.70.330">
    <property type="match status" value="1"/>
</dbReference>
<dbReference type="Pfam" id="PF24048">
    <property type="entry name" value="LRR_NXF1-5"/>
    <property type="match status" value="1"/>
</dbReference>
<dbReference type="PANTHER" id="PTHR10662:SF22">
    <property type="entry name" value="NUCLEAR RNA EXPORT FACTOR 1"/>
    <property type="match status" value="1"/>
</dbReference>
<dbReference type="InterPro" id="IPR001611">
    <property type="entry name" value="Leu-rich_rpt"/>
</dbReference>
<feature type="compositionally biased region" description="Basic residues" evidence="9">
    <location>
        <begin position="1"/>
        <end position="10"/>
    </location>
</feature>
<dbReference type="Gene3D" id="3.80.10.10">
    <property type="entry name" value="Ribonuclease Inhibitor"/>
    <property type="match status" value="1"/>
</dbReference>
<proteinExistence type="inferred from homology"/>
<protein>
    <submittedName>
        <fullName evidence="13">Nuclear RNA export factor 1</fullName>
    </submittedName>
</protein>
<dbReference type="InterPro" id="IPR032675">
    <property type="entry name" value="LRR_dom_sf"/>
</dbReference>
<dbReference type="Gene3D" id="1.10.8.10">
    <property type="entry name" value="DNA helicase RuvA subunit, C-terminal domain"/>
    <property type="match status" value="1"/>
</dbReference>
<evidence type="ECO:0000256" key="1">
    <source>
        <dbReference type="ARBA" id="ARBA00004642"/>
    </source>
</evidence>
<dbReference type="InterPro" id="IPR035979">
    <property type="entry name" value="RBD_domain_sf"/>
</dbReference>
<evidence type="ECO:0000256" key="9">
    <source>
        <dbReference type="SAM" id="MobiDB-lite"/>
    </source>
</evidence>
<dbReference type="GO" id="GO:0005635">
    <property type="term" value="C:nuclear envelope"/>
    <property type="evidence" value="ECO:0007669"/>
    <property type="project" value="UniProtKB-ARBA"/>
</dbReference>
<evidence type="ECO:0000256" key="5">
    <source>
        <dbReference type="ARBA" id="ARBA00022737"/>
    </source>
</evidence>
<evidence type="ECO:0000313" key="12">
    <source>
        <dbReference type="Proteomes" id="UP000694920"/>
    </source>
</evidence>
<keyword evidence="6" id="KW-0509">mRNA transport</keyword>
<sequence>MPKKAAKGRSRWTGQTSSRHGSPERKQYFDHDDRAVRGPARPKVSFRTGRNAKGGRSKNLQTALKIHLEDDVDMSDPNAKRIRFKGNVGVGGSAREGCRSPAPSRRIDGGGRGLYHKKGLRDDGGWFKVVIPYGNKYGKDFILKNLLSYIAPDPIIPIMYKIEGNTASFFVDDYKTALKLQSCDKKITTEEGFKISVNVLPGYPVSNMNDNFKERLKAAMAKRFVQATNALDLSQFHREPDLCEDYFCSLARTAMLIFVIDIIVEHTPQLEALNLDGNKIQAIDRLGSLLSRKLPSIKILYIGDNRIRDLRDTDSLKPLKLEELRLAGNPLCNKYKQRNEDYISDVRKRFPKLLKLDGILLPAPIVFDVGDDAEGHKLPPSQRAFAVNEDARQVATTFLHQYFTIFDNDDRQPLLDAYDEHASFSLTIHFPPNNSHRFTFYLPENRNLFRVNDREKRQRLLKQGRLPVVSFISKMPKTHHYLNSFTMDLGVLTKTMMVVTVTGLFRELDGDKAQLRYFNRTMIIVPQGSGYCIRNEQVHITDPLDSQKKELAASLPALLSIPEETKNLEQQQEQLIMALRQQSGMNTEWSRKCLEEVQWNFDAALAAFRQVHEVGQVPAEAFQS</sequence>
<dbReference type="SMART" id="SM00804">
    <property type="entry name" value="TAP_C"/>
    <property type="match status" value="1"/>
</dbReference>
<keyword evidence="7" id="KW-0694">RNA-binding</keyword>
<dbReference type="InterPro" id="IPR030217">
    <property type="entry name" value="NXF_fam"/>
</dbReference>
<dbReference type="InterPro" id="IPR018222">
    <property type="entry name" value="Nuclear_transport_factor_2_euk"/>
</dbReference>
<dbReference type="FunFam" id="3.80.10.10:FF:000384">
    <property type="entry name" value="Nuclear RNA export factor 1"/>
    <property type="match status" value="1"/>
</dbReference>
<evidence type="ECO:0000259" key="10">
    <source>
        <dbReference type="PROSITE" id="PS50177"/>
    </source>
</evidence>
<keyword evidence="3" id="KW-0813">Transport</keyword>
<evidence type="ECO:0000256" key="6">
    <source>
        <dbReference type="ARBA" id="ARBA00022816"/>
    </source>
</evidence>
<dbReference type="KEGG" id="ccin:107267151"/>
<feature type="region of interest" description="Disordered" evidence="9">
    <location>
        <begin position="1"/>
        <end position="57"/>
    </location>
</feature>
<evidence type="ECO:0000256" key="2">
    <source>
        <dbReference type="ARBA" id="ARBA00009285"/>
    </source>
</evidence>
<comment type="subcellular location">
    <subcellularLocation>
        <location evidence="1">Nucleus</location>
        <location evidence="1">Nucleoplasm</location>
    </subcellularLocation>
</comment>
<dbReference type="FunFam" id="1.10.8.10:FF:000018">
    <property type="entry name" value="Nuclear RNA export factor 1"/>
    <property type="match status" value="1"/>
</dbReference>
<dbReference type="GeneID" id="107267151"/>
<feature type="compositionally biased region" description="Basic and acidic residues" evidence="9">
    <location>
        <begin position="21"/>
        <end position="36"/>
    </location>
</feature>
<keyword evidence="5" id="KW-0677">Repeat</keyword>
<dbReference type="Pfam" id="PF03943">
    <property type="entry name" value="TAP_C"/>
    <property type="match status" value="1"/>
</dbReference>
<evidence type="ECO:0000313" key="13">
    <source>
        <dbReference type="RefSeq" id="XP_015593949.1"/>
    </source>
</evidence>
<dbReference type="FunFam" id="3.10.450.50:FF:000004">
    <property type="entry name" value="Nuclear RNA export factor 1"/>
    <property type="match status" value="1"/>
</dbReference>
<keyword evidence="12" id="KW-1185">Reference proteome</keyword>
<dbReference type="Gene3D" id="3.10.450.50">
    <property type="match status" value="1"/>
</dbReference>
<dbReference type="CDD" id="cd14342">
    <property type="entry name" value="UBA_TAP-C"/>
    <property type="match status" value="1"/>
</dbReference>
<dbReference type="GO" id="GO:0005654">
    <property type="term" value="C:nucleoplasm"/>
    <property type="evidence" value="ECO:0007669"/>
    <property type="project" value="UniProtKB-SubCell"/>
</dbReference>
<dbReference type="SUPFAM" id="SSF52058">
    <property type="entry name" value="L domain-like"/>
    <property type="match status" value="1"/>
</dbReference>
<dbReference type="GO" id="GO:0005737">
    <property type="term" value="C:cytoplasm"/>
    <property type="evidence" value="ECO:0007669"/>
    <property type="project" value="InterPro"/>
</dbReference>
<keyword evidence="4" id="KW-0433">Leucine-rich repeat</keyword>
<dbReference type="AlphaFoldDB" id="A0AAJ7BTN4"/>
<dbReference type="GO" id="GO:0003723">
    <property type="term" value="F:RNA binding"/>
    <property type="evidence" value="ECO:0007669"/>
    <property type="project" value="UniProtKB-KW"/>
</dbReference>
<evidence type="ECO:0000256" key="4">
    <source>
        <dbReference type="ARBA" id="ARBA00022614"/>
    </source>
</evidence>
<dbReference type="InterPro" id="IPR005637">
    <property type="entry name" value="TAP_C_dom"/>
</dbReference>
<dbReference type="PROSITE" id="PS51450">
    <property type="entry name" value="LRR"/>
    <property type="match status" value="1"/>
</dbReference>
<dbReference type="Pfam" id="PF09162">
    <property type="entry name" value="Tap-RNA_bind"/>
    <property type="match status" value="1"/>
</dbReference>
<dbReference type="Proteomes" id="UP000694920">
    <property type="component" value="Unplaced"/>
</dbReference>
<gene>
    <name evidence="13" type="primary">LOC107267151</name>
</gene>
<evidence type="ECO:0000256" key="3">
    <source>
        <dbReference type="ARBA" id="ARBA00022448"/>
    </source>
</evidence>
<dbReference type="InterPro" id="IPR057125">
    <property type="entry name" value="NXF1/2/3/5-like_LRR"/>
</dbReference>
<dbReference type="SUPFAM" id="SSF46934">
    <property type="entry name" value="UBA-like"/>
    <property type="match status" value="1"/>
</dbReference>
<accession>A0AAJ7BTN4</accession>
<dbReference type="RefSeq" id="XP_015593949.1">
    <property type="nucleotide sequence ID" value="XM_015738463.2"/>
</dbReference>
<dbReference type="SUPFAM" id="SSF54427">
    <property type="entry name" value="NTF2-like"/>
    <property type="match status" value="1"/>
</dbReference>
<feature type="domain" description="NTF2" evidence="10">
    <location>
        <begin position="394"/>
        <end position="540"/>
    </location>
</feature>
<evidence type="ECO:0000256" key="8">
    <source>
        <dbReference type="ARBA" id="ARBA00023242"/>
    </source>
</evidence>
<evidence type="ECO:0000256" key="7">
    <source>
        <dbReference type="ARBA" id="ARBA00022884"/>
    </source>
</evidence>
<evidence type="ECO:0000259" key="11">
    <source>
        <dbReference type="PROSITE" id="PS51281"/>
    </source>
</evidence>
<dbReference type="InterPro" id="IPR032710">
    <property type="entry name" value="NTF2-like_dom_sf"/>
</dbReference>
<comment type="similarity">
    <text evidence="2">Belongs to the NXF family.</text>
</comment>